<proteinExistence type="inferred from homology"/>
<evidence type="ECO:0000313" key="4">
    <source>
        <dbReference type="EMBL" id="SJM93248.1"/>
    </source>
</evidence>
<dbReference type="RefSeq" id="WP_087147311.1">
    <property type="nucleotide sequence ID" value="NZ_FUKJ01000244.1"/>
</dbReference>
<dbReference type="Pfam" id="PF25876">
    <property type="entry name" value="HH_MFP_RND"/>
    <property type="match status" value="1"/>
</dbReference>
<dbReference type="OrthoDB" id="9778796at2"/>
<dbReference type="InterPro" id="IPR006143">
    <property type="entry name" value="RND_pump_MFP"/>
</dbReference>
<feature type="domain" description="Multidrug resistance protein MdtA-like alpha-helical hairpin" evidence="3">
    <location>
        <begin position="104"/>
        <end position="160"/>
    </location>
</feature>
<keyword evidence="2" id="KW-0732">Signal</keyword>
<dbReference type="SUPFAM" id="SSF111369">
    <property type="entry name" value="HlyD-like secretion proteins"/>
    <property type="match status" value="1"/>
</dbReference>
<keyword evidence="5" id="KW-1185">Reference proteome</keyword>
<accession>A0A1R4HAF9</accession>
<evidence type="ECO:0000259" key="3">
    <source>
        <dbReference type="Pfam" id="PF25876"/>
    </source>
</evidence>
<comment type="similarity">
    <text evidence="1">Belongs to the membrane fusion protein (MFP) (TC 8.A.1) family.</text>
</comment>
<evidence type="ECO:0000256" key="2">
    <source>
        <dbReference type="SAM" id="SignalP"/>
    </source>
</evidence>
<gene>
    <name evidence="4" type="ORF">CRENPOLYSF2_3180004</name>
</gene>
<evidence type="ECO:0000256" key="1">
    <source>
        <dbReference type="ARBA" id="ARBA00009477"/>
    </source>
</evidence>
<dbReference type="NCBIfam" id="TIGR01730">
    <property type="entry name" value="RND_mfp"/>
    <property type="match status" value="1"/>
</dbReference>
<dbReference type="PANTHER" id="PTHR30469">
    <property type="entry name" value="MULTIDRUG RESISTANCE PROTEIN MDTA"/>
    <property type="match status" value="1"/>
</dbReference>
<dbReference type="AlphaFoldDB" id="A0A1R4HAF9"/>
<dbReference type="EMBL" id="FUKJ01000244">
    <property type="protein sequence ID" value="SJM93248.1"/>
    <property type="molecule type" value="Genomic_DNA"/>
</dbReference>
<name>A0A1R4HAF9_9GAMM</name>
<protein>
    <submittedName>
        <fullName evidence="4">HlyD family secretion protein (Modular protein)</fullName>
    </submittedName>
</protein>
<feature type="chain" id="PRO_5013386026" evidence="2">
    <location>
        <begin position="23"/>
        <end position="274"/>
    </location>
</feature>
<dbReference type="GO" id="GO:1990281">
    <property type="term" value="C:efflux pump complex"/>
    <property type="evidence" value="ECO:0007669"/>
    <property type="project" value="TreeGrafter"/>
</dbReference>
<evidence type="ECO:0000313" key="5">
    <source>
        <dbReference type="Proteomes" id="UP000195442"/>
    </source>
</evidence>
<reference evidence="5" key="1">
    <citation type="submission" date="2017-02" db="EMBL/GenBank/DDBJ databases">
        <authorList>
            <person name="Daims H."/>
        </authorList>
    </citation>
    <scope>NUCLEOTIDE SEQUENCE [LARGE SCALE GENOMIC DNA]</scope>
</reference>
<dbReference type="Gene3D" id="1.10.287.470">
    <property type="entry name" value="Helix hairpin bin"/>
    <property type="match status" value="1"/>
</dbReference>
<dbReference type="GO" id="GO:0015562">
    <property type="term" value="F:efflux transmembrane transporter activity"/>
    <property type="evidence" value="ECO:0007669"/>
    <property type="project" value="TreeGrafter"/>
</dbReference>
<dbReference type="Proteomes" id="UP000195442">
    <property type="component" value="Unassembled WGS sequence"/>
</dbReference>
<dbReference type="Gene3D" id="2.40.50.100">
    <property type="match status" value="1"/>
</dbReference>
<dbReference type="InterPro" id="IPR058624">
    <property type="entry name" value="MdtA-like_HH"/>
</dbReference>
<dbReference type="Gene3D" id="2.40.30.170">
    <property type="match status" value="1"/>
</dbReference>
<feature type="signal peptide" evidence="2">
    <location>
        <begin position="1"/>
        <end position="22"/>
    </location>
</feature>
<dbReference type="PANTHER" id="PTHR30469:SF15">
    <property type="entry name" value="HLYD FAMILY OF SECRETION PROTEINS"/>
    <property type="match status" value="1"/>
</dbReference>
<organism evidence="4 5">
    <name type="scientific">Crenothrix polyspora</name>
    <dbReference type="NCBI Taxonomy" id="360316"/>
    <lineage>
        <taxon>Bacteria</taxon>
        <taxon>Pseudomonadati</taxon>
        <taxon>Pseudomonadota</taxon>
        <taxon>Gammaproteobacteria</taxon>
        <taxon>Methylococcales</taxon>
        <taxon>Crenotrichaceae</taxon>
        <taxon>Crenothrix</taxon>
    </lineage>
</organism>
<sequence length="274" mass="29765">MRKKLVVSVLALIPLSINGVSAETTNSPEAIVSEAAVEIPTAAPEQVVGKIKEDVLHLRAQLKARQSTLISSEMGGRISQLKLRDGERFSNDQTLVEFNCAVEDAQLNKAKATLEKKNKTYEVNQRLAELKSISTLEVSVAKTEADEAKADVNVAQAVMQRCAIHAPFSGKVVELLARPYQSVRPGDPLLEIIDDKNLEVEFMAPSDATPHLKPGKRFHVTLDEIGKTYNAEIIRISGKVDAVSQTIKVYGRITDKSAELLPGMSGAIDLAALK</sequence>